<evidence type="ECO:0000313" key="1">
    <source>
        <dbReference type="EMBL" id="KAK9867260.1"/>
    </source>
</evidence>
<organism evidence="1 2">
    <name type="scientific">Apatococcus fuscideae</name>
    <dbReference type="NCBI Taxonomy" id="2026836"/>
    <lineage>
        <taxon>Eukaryota</taxon>
        <taxon>Viridiplantae</taxon>
        <taxon>Chlorophyta</taxon>
        <taxon>core chlorophytes</taxon>
        <taxon>Trebouxiophyceae</taxon>
        <taxon>Chlorellales</taxon>
        <taxon>Chlorellaceae</taxon>
        <taxon>Apatococcus</taxon>
    </lineage>
</organism>
<dbReference type="AlphaFoldDB" id="A0AAW1TEU0"/>
<dbReference type="Proteomes" id="UP001485043">
    <property type="component" value="Unassembled WGS sequence"/>
</dbReference>
<gene>
    <name evidence="1" type="ORF">WJX84_000314</name>
</gene>
<proteinExistence type="predicted"/>
<accession>A0AAW1TEU0</accession>
<name>A0AAW1TEU0_9CHLO</name>
<keyword evidence="2" id="KW-1185">Reference proteome</keyword>
<evidence type="ECO:0000313" key="2">
    <source>
        <dbReference type="Proteomes" id="UP001485043"/>
    </source>
</evidence>
<sequence>MPHKDAFKFKVAAERHEAVLIRSGPPRSAVVPCHFSWNRLTLSMGAHSPSVLKFWPCSQDLDTVDSMLELTSKYQLSELQQSLFDELLESARLSKLFPNPIGKSVEDRYRKCPCPWTILSQLPCLLSWAKRAQELGNNAHTRSKLDNLTSFIEAKLKLAASASKLTGAGYSLWTSHSSA</sequence>
<reference evidence="1 2" key="1">
    <citation type="journal article" date="2024" name="Nat. Commun.">
        <title>Phylogenomics reveals the evolutionary origins of lichenization in chlorophyte algae.</title>
        <authorList>
            <person name="Puginier C."/>
            <person name="Libourel C."/>
            <person name="Otte J."/>
            <person name="Skaloud P."/>
            <person name="Haon M."/>
            <person name="Grisel S."/>
            <person name="Petersen M."/>
            <person name="Berrin J.G."/>
            <person name="Delaux P.M."/>
            <person name="Dal Grande F."/>
            <person name="Keller J."/>
        </authorList>
    </citation>
    <scope>NUCLEOTIDE SEQUENCE [LARGE SCALE GENOMIC DNA]</scope>
    <source>
        <strain evidence="1 2">SAG 2523</strain>
    </source>
</reference>
<protein>
    <submittedName>
        <fullName evidence="1">Uncharacterized protein</fullName>
    </submittedName>
</protein>
<dbReference type="EMBL" id="JALJOV010000098">
    <property type="protein sequence ID" value="KAK9867260.1"/>
    <property type="molecule type" value="Genomic_DNA"/>
</dbReference>
<comment type="caution">
    <text evidence="1">The sequence shown here is derived from an EMBL/GenBank/DDBJ whole genome shotgun (WGS) entry which is preliminary data.</text>
</comment>